<evidence type="ECO:0000313" key="2">
    <source>
        <dbReference type="Proteomes" id="UP001302120"/>
    </source>
</evidence>
<protein>
    <submittedName>
        <fullName evidence="1">Uncharacterized protein</fullName>
    </submittedName>
</protein>
<organism evidence="1 2">
    <name type="scientific">Nodularia harveyana UHCC-0300</name>
    <dbReference type="NCBI Taxonomy" id="2974287"/>
    <lineage>
        <taxon>Bacteria</taxon>
        <taxon>Bacillati</taxon>
        <taxon>Cyanobacteriota</taxon>
        <taxon>Cyanophyceae</taxon>
        <taxon>Nostocales</taxon>
        <taxon>Nodulariaceae</taxon>
        <taxon>Nodularia</taxon>
    </lineage>
</organism>
<reference evidence="1 2" key="1">
    <citation type="submission" date="2023-12" db="EMBL/GenBank/DDBJ databases">
        <title>Baltic Sea Cyanobacteria.</title>
        <authorList>
            <person name="Delbaje E."/>
            <person name="Fewer D.P."/>
            <person name="Shishido T.K."/>
        </authorList>
    </citation>
    <scope>NUCLEOTIDE SEQUENCE [LARGE SCALE GENOMIC DNA]</scope>
    <source>
        <strain evidence="1 2">UHCC-0300</strain>
    </source>
</reference>
<dbReference type="EMBL" id="JAYGHG010000002">
    <property type="protein sequence ID" value="MEA5580158.1"/>
    <property type="molecule type" value="Genomic_DNA"/>
</dbReference>
<accession>A0ABU5U9Z6</accession>
<name>A0ABU5U9Z6_9CYAN</name>
<proteinExistence type="predicted"/>
<evidence type="ECO:0000313" key="1">
    <source>
        <dbReference type="EMBL" id="MEA5580158.1"/>
    </source>
</evidence>
<gene>
    <name evidence="1" type="ORF">VB620_02245</name>
</gene>
<sequence length="47" mass="5121">MKHSGKLGSTLLNLICDVSSFIERLQLSLAWLAYEPVVTSPGSNESK</sequence>
<comment type="caution">
    <text evidence="1">The sequence shown here is derived from an EMBL/GenBank/DDBJ whole genome shotgun (WGS) entry which is preliminary data.</text>
</comment>
<dbReference type="RefSeq" id="WP_323194500.1">
    <property type="nucleotide sequence ID" value="NZ_JAYGHG010000002.1"/>
</dbReference>
<dbReference type="Proteomes" id="UP001302120">
    <property type="component" value="Unassembled WGS sequence"/>
</dbReference>
<keyword evidence="2" id="KW-1185">Reference proteome</keyword>